<sequence length="346" mass="37509" precursor="true">MKRFLSCLLVASLAVGCSGRSSSTSSSGNPSETSGERPSVAYVTNCVASFWVIAKAGVEKGGQEFDSDVEVLMPTEGITDQTRMIEDLITKGVDGIAITAIDPDNQIDLLNKAAQHTHLITHDSDAPGSDRECYIGMDNYLAGRLCGELVKEAMPEGGKVALFIGRMDQDNARRRRQGVIDAMLDRSEDASRMDPPDAAIVEGKWNIVGTYTDKTNFSAAKANVEDVMSRHPDIQGMVGLFAYNPPLILEALTQADKLGKIQVIAFDEADETLAGIQAGHVFGTVVQNPFEYGRQSVRVLAGLARGQSLEELGIPNSKFLNIPAEQIRKENVDQYWADLKKTLGQE</sequence>
<accession>A0A5C5WNZ1</accession>
<keyword evidence="4" id="KW-0732">Signal</keyword>
<evidence type="ECO:0000256" key="4">
    <source>
        <dbReference type="SAM" id="SignalP"/>
    </source>
</evidence>
<feature type="compositionally biased region" description="Low complexity" evidence="3">
    <location>
        <begin position="18"/>
        <end position="33"/>
    </location>
</feature>
<dbReference type="AlphaFoldDB" id="A0A5C5WNZ1"/>
<feature type="domain" description="Periplasmic binding protein" evidence="5">
    <location>
        <begin position="49"/>
        <end position="307"/>
    </location>
</feature>
<comment type="caution">
    <text evidence="6">The sequence shown here is derived from an EMBL/GenBank/DDBJ whole genome shotgun (WGS) entry which is preliminary data.</text>
</comment>
<gene>
    <name evidence="6" type="primary">rbsB_1</name>
    <name evidence="6" type="ORF">Pla22_01680</name>
</gene>
<evidence type="ECO:0000256" key="1">
    <source>
        <dbReference type="ARBA" id="ARBA00004196"/>
    </source>
</evidence>
<feature type="region of interest" description="Disordered" evidence="3">
    <location>
        <begin position="18"/>
        <end position="38"/>
    </location>
</feature>
<dbReference type="PANTHER" id="PTHR30036:SF7">
    <property type="entry name" value="ABC TRANSPORTER PERIPLASMIC-BINDING PROTEIN YPHF"/>
    <property type="match status" value="1"/>
</dbReference>
<dbReference type="CDD" id="cd06314">
    <property type="entry name" value="PBP1_tmGBP"/>
    <property type="match status" value="1"/>
</dbReference>
<dbReference type="Proteomes" id="UP000316598">
    <property type="component" value="Unassembled WGS sequence"/>
</dbReference>
<protein>
    <submittedName>
        <fullName evidence="6">D-ribose-binding periplasmic protein</fullName>
    </submittedName>
</protein>
<proteinExistence type="inferred from homology"/>
<evidence type="ECO:0000313" key="7">
    <source>
        <dbReference type="Proteomes" id="UP000316598"/>
    </source>
</evidence>
<dbReference type="InterPro" id="IPR028082">
    <property type="entry name" value="Peripla_BP_I"/>
</dbReference>
<dbReference type="Pfam" id="PF13407">
    <property type="entry name" value="Peripla_BP_4"/>
    <property type="match status" value="1"/>
</dbReference>
<keyword evidence="7" id="KW-1185">Reference proteome</keyword>
<comment type="subcellular location">
    <subcellularLocation>
        <location evidence="1">Cell envelope</location>
    </subcellularLocation>
</comment>
<dbReference type="GO" id="GO:0030246">
    <property type="term" value="F:carbohydrate binding"/>
    <property type="evidence" value="ECO:0007669"/>
    <property type="project" value="TreeGrafter"/>
</dbReference>
<dbReference type="InterPro" id="IPR050555">
    <property type="entry name" value="Bact_Solute-Bind_Prot2"/>
</dbReference>
<feature type="signal peptide" evidence="4">
    <location>
        <begin position="1"/>
        <end position="23"/>
    </location>
</feature>
<dbReference type="EMBL" id="SJPI01000001">
    <property type="protein sequence ID" value="TWT52544.1"/>
    <property type="molecule type" value="Genomic_DNA"/>
</dbReference>
<feature type="chain" id="PRO_5022745205" evidence="4">
    <location>
        <begin position="24"/>
        <end position="346"/>
    </location>
</feature>
<dbReference type="RefSeq" id="WP_146512895.1">
    <property type="nucleotide sequence ID" value="NZ_SJPI01000001.1"/>
</dbReference>
<comment type="similarity">
    <text evidence="2">Belongs to the bacterial solute-binding protein 2 family.</text>
</comment>
<evidence type="ECO:0000259" key="5">
    <source>
        <dbReference type="Pfam" id="PF13407"/>
    </source>
</evidence>
<dbReference type="InterPro" id="IPR025997">
    <property type="entry name" value="SBP_2_dom"/>
</dbReference>
<reference evidence="6 7" key="1">
    <citation type="submission" date="2019-02" db="EMBL/GenBank/DDBJ databases">
        <title>Deep-cultivation of Planctomycetes and their phenomic and genomic characterization uncovers novel biology.</title>
        <authorList>
            <person name="Wiegand S."/>
            <person name="Jogler M."/>
            <person name="Boedeker C."/>
            <person name="Pinto D."/>
            <person name="Vollmers J."/>
            <person name="Rivas-Marin E."/>
            <person name="Kohn T."/>
            <person name="Peeters S.H."/>
            <person name="Heuer A."/>
            <person name="Rast P."/>
            <person name="Oberbeckmann S."/>
            <person name="Bunk B."/>
            <person name="Jeske O."/>
            <person name="Meyerdierks A."/>
            <person name="Storesund J.E."/>
            <person name="Kallscheuer N."/>
            <person name="Luecker S."/>
            <person name="Lage O.M."/>
            <person name="Pohl T."/>
            <person name="Merkel B.J."/>
            <person name="Hornburger P."/>
            <person name="Mueller R.-W."/>
            <person name="Bruemmer F."/>
            <person name="Labrenz M."/>
            <person name="Spormann A.M."/>
            <person name="Op Den Camp H."/>
            <person name="Overmann J."/>
            <person name="Amann R."/>
            <person name="Jetten M.S.M."/>
            <person name="Mascher T."/>
            <person name="Medema M.H."/>
            <person name="Devos D.P."/>
            <person name="Kaster A.-K."/>
            <person name="Ovreas L."/>
            <person name="Rohde M."/>
            <person name="Galperin M.Y."/>
            <person name="Jogler C."/>
        </authorList>
    </citation>
    <scope>NUCLEOTIDE SEQUENCE [LARGE SCALE GENOMIC DNA]</scope>
    <source>
        <strain evidence="6 7">Pla22</strain>
    </source>
</reference>
<dbReference type="GO" id="GO:0030288">
    <property type="term" value="C:outer membrane-bounded periplasmic space"/>
    <property type="evidence" value="ECO:0007669"/>
    <property type="project" value="TreeGrafter"/>
</dbReference>
<evidence type="ECO:0000256" key="2">
    <source>
        <dbReference type="ARBA" id="ARBA00007639"/>
    </source>
</evidence>
<evidence type="ECO:0000313" key="6">
    <source>
        <dbReference type="EMBL" id="TWT52544.1"/>
    </source>
</evidence>
<dbReference type="PANTHER" id="PTHR30036">
    <property type="entry name" value="D-XYLOSE-BINDING PERIPLASMIC PROTEIN"/>
    <property type="match status" value="1"/>
</dbReference>
<name>A0A5C5WNZ1_9BACT</name>
<dbReference type="Gene3D" id="3.40.50.2300">
    <property type="match status" value="2"/>
</dbReference>
<dbReference type="OrthoDB" id="569491at2"/>
<dbReference type="PROSITE" id="PS51257">
    <property type="entry name" value="PROKAR_LIPOPROTEIN"/>
    <property type="match status" value="1"/>
</dbReference>
<organism evidence="6 7">
    <name type="scientific">Rubripirellula amarantea</name>
    <dbReference type="NCBI Taxonomy" id="2527999"/>
    <lineage>
        <taxon>Bacteria</taxon>
        <taxon>Pseudomonadati</taxon>
        <taxon>Planctomycetota</taxon>
        <taxon>Planctomycetia</taxon>
        <taxon>Pirellulales</taxon>
        <taxon>Pirellulaceae</taxon>
        <taxon>Rubripirellula</taxon>
    </lineage>
</organism>
<evidence type="ECO:0000256" key="3">
    <source>
        <dbReference type="SAM" id="MobiDB-lite"/>
    </source>
</evidence>
<dbReference type="SUPFAM" id="SSF53822">
    <property type="entry name" value="Periplasmic binding protein-like I"/>
    <property type="match status" value="1"/>
</dbReference>